<feature type="signal peptide" evidence="1">
    <location>
        <begin position="1"/>
        <end position="26"/>
    </location>
</feature>
<name>A0ABU0ZY95_9FLAO</name>
<dbReference type="PROSITE" id="PS51257">
    <property type="entry name" value="PROKAR_LIPOPROTEIN"/>
    <property type="match status" value="1"/>
</dbReference>
<evidence type="ECO:0000259" key="2">
    <source>
        <dbReference type="Pfam" id="PF03544"/>
    </source>
</evidence>
<organism evidence="3 4">
    <name type="scientific">Mesonia profundi</name>
    <dbReference type="NCBI Taxonomy" id="3070998"/>
    <lineage>
        <taxon>Bacteria</taxon>
        <taxon>Pseudomonadati</taxon>
        <taxon>Bacteroidota</taxon>
        <taxon>Flavobacteriia</taxon>
        <taxon>Flavobacteriales</taxon>
        <taxon>Flavobacteriaceae</taxon>
        <taxon>Mesonia</taxon>
    </lineage>
</organism>
<evidence type="ECO:0000313" key="4">
    <source>
        <dbReference type="Proteomes" id="UP001230915"/>
    </source>
</evidence>
<evidence type="ECO:0000313" key="3">
    <source>
        <dbReference type="EMBL" id="MDQ7915951.1"/>
    </source>
</evidence>
<reference evidence="3 4" key="1">
    <citation type="submission" date="2023-08" db="EMBL/GenBank/DDBJ databases">
        <title>Mesonia sp. MT50, isolated from deep-sea sediment of the Mariana Trench.</title>
        <authorList>
            <person name="Fu H."/>
        </authorList>
    </citation>
    <scope>NUCLEOTIDE SEQUENCE [LARGE SCALE GENOMIC DNA]</scope>
    <source>
        <strain evidence="3 4">MT50</strain>
    </source>
</reference>
<feature type="domain" description="TonB C-terminal" evidence="2">
    <location>
        <begin position="137"/>
        <end position="197"/>
    </location>
</feature>
<keyword evidence="1" id="KW-0732">Signal</keyword>
<sequence>MLQKIKLSTNIILPLLALMLSVTSCSVNPSNVGNKGNEKLSQYDKEQIKDEEIAKFRKYIQDSLKESYAVTVKKNLNTDVDAVPYSAIDLVPAYKGCDQSLSKEEIEHCTSEGIKNYVNSNFDTKGVEEFAQEGVNRVYVRFTISKEGRVKDVDARASHLKLSEEAKRVVYSIPKMQPGKHRGEVVSVLYSLPIIFEMK</sequence>
<dbReference type="RefSeq" id="WP_308862561.1">
    <property type="nucleotide sequence ID" value="NZ_JAVHUL010000001.1"/>
</dbReference>
<protein>
    <submittedName>
        <fullName evidence="3">Energy transducer TonB</fullName>
    </submittedName>
</protein>
<keyword evidence="4" id="KW-1185">Reference proteome</keyword>
<feature type="chain" id="PRO_5046745531" evidence="1">
    <location>
        <begin position="27"/>
        <end position="199"/>
    </location>
</feature>
<comment type="caution">
    <text evidence="3">The sequence shown here is derived from an EMBL/GenBank/DDBJ whole genome shotgun (WGS) entry which is preliminary data.</text>
</comment>
<gene>
    <name evidence="3" type="ORF">RBU60_00035</name>
</gene>
<dbReference type="SUPFAM" id="SSF74653">
    <property type="entry name" value="TolA/TonB C-terminal domain"/>
    <property type="match status" value="1"/>
</dbReference>
<evidence type="ECO:0000256" key="1">
    <source>
        <dbReference type="SAM" id="SignalP"/>
    </source>
</evidence>
<dbReference type="Pfam" id="PF03544">
    <property type="entry name" value="TonB_C"/>
    <property type="match status" value="1"/>
</dbReference>
<dbReference type="InterPro" id="IPR037682">
    <property type="entry name" value="TonB_C"/>
</dbReference>
<dbReference type="Proteomes" id="UP001230915">
    <property type="component" value="Unassembled WGS sequence"/>
</dbReference>
<proteinExistence type="predicted"/>
<dbReference type="EMBL" id="JAVHUL010000001">
    <property type="protein sequence ID" value="MDQ7915951.1"/>
    <property type="molecule type" value="Genomic_DNA"/>
</dbReference>
<accession>A0ABU0ZY95</accession>
<dbReference type="Gene3D" id="3.30.1150.10">
    <property type="match status" value="1"/>
</dbReference>